<evidence type="ECO:0000256" key="1">
    <source>
        <dbReference type="SAM" id="MobiDB-lite"/>
    </source>
</evidence>
<gene>
    <name evidence="2" type="ORF">SAMN04488109_5530</name>
</gene>
<dbReference type="Proteomes" id="UP000184212">
    <property type="component" value="Unassembled WGS sequence"/>
</dbReference>
<protein>
    <recommendedName>
        <fullName evidence="4">YdhG-like domain-containing protein</fullName>
    </recommendedName>
</protein>
<feature type="compositionally biased region" description="Basic residues" evidence="1">
    <location>
        <begin position="159"/>
        <end position="180"/>
    </location>
</feature>
<reference evidence="2 3" key="1">
    <citation type="submission" date="2016-11" db="EMBL/GenBank/DDBJ databases">
        <authorList>
            <person name="Jaros S."/>
            <person name="Januszkiewicz K."/>
            <person name="Wedrychowicz H."/>
        </authorList>
    </citation>
    <scope>NUCLEOTIDE SEQUENCE [LARGE SCALE GENOMIC DNA]</scope>
    <source>
        <strain evidence="2 3">DSM 24574</strain>
    </source>
</reference>
<dbReference type="AlphaFoldDB" id="A0A1M5VYU8"/>
<sequence length="180" mass="20679">MVNFITQFMSKAETKDLSKFLKPFPSGVQETVWFLRDFVWDLYPQTNELIYDNYNAVAFGWSPTDRVGHTFCSIAVGRTSMNVHFGFYWGSEIADPEKRLIGEGNQYRYILVKDPAEFPKAYMKKLLTEAYANSLAKVKDKKQIMEGLTITKSVSEKKRTTKAKPVKKTAKKKVAAKKKK</sequence>
<proteinExistence type="predicted"/>
<evidence type="ECO:0000313" key="2">
    <source>
        <dbReference type="EMBL" id="SHH80416.1"/>
    </source>
</evidence>
<dbReference type="EMBL" id="FQWQ01000004">
    <property type="protein sequence ID" value="SHH80416.1"/>
    <property type="molecule type" value="Genomic_DNA"/>
</dbReference>
<feature type="region of interest" description="Disordered" evidence="1">
    <location>
        <begin position="156"/>
        <end position="180"/>
    </location>
</feature>
<organism evidence="2 3">
    <name type="scientific">Chryseolinea serpens</name>
    <dbReference type="NCBI Taxonomy" id="947013"/>
    <lineage>
        <taxon>Bacteria</taxon>
        <taxon>Pseudomonadati</taxon>
        <taxon>Bacteroidota</taxon>
        <taxon>Cytophagia</taxon>
        <taxon>Cytophagales</taxon>
        <taxon>Fulvivirgaceae</taxon>
        <taxon>Chryseolinea</taxon>
    </lineage>
</organism>
<accession>A0A1M5VYU8</accession>
<dbReference type="STRING" id="947013.SAMN04488109_5530"/>
<evidence type="ECO:0008006" key="4">
    <source>
        <dbReference type="Google" id="ProtNLM"/>
    </source>
</evidence>
<keyword evidence="3" id="KW-1185">Reference proteome</keyword>
<name>A0A1M5VYU8_9BACT</name>
<evidence type="ECO:0000313" key="3">
    <source>
        <dbReference type="Proteomes" id="UP000184212"/>
    </source>
</evidence>